<feature type="region of interest" description="Disordered" evidence="1">
    <location>
        <begin position="57"/>
        <end position="94"/>
    </location>
</feature>
<feature type="domain" description="HAT C-terminal dimerisation" evidence="2">
    <location>
        <begin position="212"/>
        <end position="280"/>
    </location>
</feature>
<dbReference type="PANTHER" id="PTHR32166:SF122">
    <property type="entry name" value="OS09G0499600 PROTEIN"/>
    <property type="match status" value="1"/>
</dbReference>
<dbReference type="PANTHER" id="PTHR32166">
    <property type="entry name" value="OSJNBA0013A04.12 PROTEIN"/>
    <property type="match status" value="1"/>
</dbReference>
<evidence type="ECO:0000256" key="1">
    <source>
        <dbReference type="SAM" id="MobiDB-lite"/>
    </source>
</evidence>
<organism evidence="3 4">
    <name type="scientific">Vitis vinifera</name>
    <name type="common">Grape</name>
    <dbReference type="NCBI Taxonomy" id="29760"/>
    <lineage>
        <taxon>Eukaryota</taxon>
        <taxon>Viridiplantae</taxon>
        <taxon>Streptophyta</taxon>
        <taxon>Embryophyta</taxon>
        <taxon>Tracheophyta</taxon>
        <taxon>Spermatophyta</taxon>
        <taxon>Magnoliopsida</taxon>
        <taxon>eudicotyledons</taxon>
        <taxon>Gunneridae</taxon>
        <taxon>Pentapetalae</taxon>
        <taxon>rosids</taxon>
        <taxon>Vitales</taxon>
        <taxon>Vitaceae</taxon>
        <taxon>Viteae</taxon>
        <taxon>Vitis</taxon>
    </lineage>
</organism>
<dbReference type="GO" id="GO:0046983">
    <property type="term" value="F:protein dimerization activity"/>
    <property type="evidence" value="ECO:0007669"/>
    <property type="project" value="InterPro"/>
</dbReference>
<evidence type="ECO:0000259" key="2">
    <source>
        <dbReference type="Pfam" id="PF05699"/>
    </source>
</evidence>
<dbReference type="EMBL" id="QGNW01000054">
    <property type="protein sequence ID" value="RVX05919.1"/>
    <property type="molecule type" value="Genomic_DNA"/>
</dbReference>
<feature type="region of interest" description="Disordered" evidence="1">
    <location>
        <begin position="1"/>
        <end position="32"/>
    </location>
</feature>
<feature type="region of interest" description="Disordered" evidence="1">
    <location>
        <begin position="329"/>
        <end position="379"/>
    </location>
</feature>
<dbReference type="Pfam" id="PF05699">
    <property type="entry name" value="Dimer_Tnp_hAT"/>
    <property type="match status" value="1"/>
</dbReference>
<gene>
    <name evidence="3" type="ORF">CK203_023903</name>
</gene>
<accession>A0A438JAC8</accession>
<dbReference type="Proteomes" id="UP000288805">
    <property type="component" value="Unassembled WGS sequence"/>
</dbReference>
<comment type="caution">
    <text evidence="3">The sequence shown here is derived from an EMBL/GenBank/DDBJ whole genome shotgun (WGS) entry which is preliminary data.</text>
</comment>
<evidence type="ECO:0000313" key="4">
    <source>
        <dbReference type="Proteomes" id="UP000288805"/>
    </source>
</evidence>
<reference evidence="3 4" key="1">
    <citation type="journal article" date="2018" name="PLoS Genet.">
        <title>Population sequencing reveals clonal diversity and ancestral inbreeding in the grapevine cultivar Chardonnay.</title>
        <authorList>
            <person name="Roach M.J."/>
            <person name="Johnson D.L."/>
            <person name="Bohlmann J."/>
            <person name="van Vuuren H.J."/>
            <person name="Jones S.J."/>
            <person name="Pretorius I.S."/>
            <person name="Schmidt S.A."/>
            <person name="Borneman A.R."/>
        </authorList>
    </citation>
    <scope>NUCLEOTIDE SEQUENCE [LARGE SCALE GENOMIC DNA]</scope>
    <source>
        <strain evidence="4">cv. Chardonnay</strain>
        <tissue evidence="3">Leaf</tissue>
    </source>
</reference>
<dbReference type="InterPro" id="IPR012337">
    <property type="entry name" value="RNaseH-like_sf"/>
</dbReference>
<feature type="compositionally biased region" description="Polar residues" evidence="1">
    <location>
        <begin position="67"/>
        <end position="79"/>
    </location>
</feature>
<dbReference type="SUPFAM" id="SSF53098">
    <property type="entry name" value="Ribonuclease H-like"/>
    <property type="match status" value="1"/>
</dbReference>
<protein>
    <recommendedName>
        <fullName evidence="2">HAT C-terminal dimerisation domain-containing protein</fullName>
    </recommendedName>
</protein>
<proteinExistence type="predicted"/>
<sequence>MGTHHTHLVNEDDDDEDAEDEDVYMYPTDMHPDERDAYRSVVRASKASDWECEQHENIVGSKRKTGESSTSIPSTMRKSQSMRHSHQSPPIAPSLYKSSAARQKNIKDIFKGGAIKETMGRLISKFFIYESVAPSKAKSHHFKNMIIGAQQAGMGIEPPSPYEIKNKYLEMEYREMKVYYKSESIVVETLFDQELQDAKRGFGDRAAIAARSTMVPVEWWFMYENQTPTLRKLAIKVLSQITSSSVCERNWSTFALIHTKQRNRLAYPRLEQLVFCYYNMRLKLRNMETENDRVAEKDYLDLLDISVEVGEEEDNQLFQWAALNSHQEIDSTSAGHSSRPNTAGPSASGYDGSRGGTDDGGDNGGGDIDERQHSQYPIN</sequence>
<feature type="compositionally biased region" description="Polar residues" evidence="1">
    <location>
        <begin position="329"/>
        <end position="345"/>
    </location>
</feature>
<name>A0A438JAC8_VITVI</name>
<feature type="compositionally biased region" description="Acidic residues" evidence="1">
    <location>
        <begin position="11"/>
        <end position="23"/>
    </location>
</feature>
<evidence type="ECO:0000313" key="3">
    <source>
        <dbReference type="EMBL" id="RVX05919.1"/>
    </source>
</evidence>
<dbReference type="AlphaFoldDB" id="A0A438JAC8"/>
<dbReference type="InterPro" id="IPR008906">
    <property type="entry name" value="HATC_C_dom"/>
</dbReference>